<comment type="pathway">
    <text evidence="7">Sulfur metabolism; dibenzothiophene degradation.</text>
</comment>
<evidence type="ECO:0000256" key="13">
    <source>
        <dbReference type="ARBA" id="ARBA00049456"/>
    </source>
</evidence>
<keyword evidence="4" id="KW-0547">Nucleotide-binding</keyword>
<dbReference type="InterPro" id="IPR013107">
    <property type="entry name" value="Acyl-CoA_DH_C"/>
</dbReference>
<keyword evidence="6" id="KW-0503">Monooxygenase</keyword>
<evidence type="ECO:0000256" key="1">
    <source>
        <dbReference type="ARBA" id="ARBA00004496"/>
    </source>
</evidence>
<evidence type="ECO:0000256" key="2">
    <source>
        <dbReference type="ARBA" id="ARBA00022630"/>
    </source>
</evidence>
<keyword evidence="2" id="KW-0285">Flavoprotein</keyword>
<name>A0A4S8F434_9BURK</name>
<proteinExistence type="inferred from homology"/>
<comment type="subcellular location">
    <subcellularLocation>
        <location evidence="1">Cytoplasm</location>
    </subcellularLocation>
</comment>
<dbReference type="AlphaFoldDB" id="A0A4S8F434"/>
<evidence type="ECO:0000256" key="8">
    <source>
        <dbReference type="ARBA" id="ARBA00034317"/>
    </source>
</evidence>
<organism evidence="16 17">
    <name type="scientific">Lampropedia puyangensis</name>
    <dbReference type="NCBI Taxonomy" id="1330072"/>
    <lineage>
        <taxon>Bacteria</taxon>
        <taxon>Pseudomonadati</taxon>
        <taxon>Pseudomonadota</taxon>
        <taxon>Betaproteobacteria</taxon>
        <taxon>Burkholderiales</taxon>
        <taxon>Comamonadaceae</taxon>
        <taxon>Lampropedia</taxon>
    </lineage>
</organism>
<evidence type="ECO:0000256" key="11">
    <source>
        <dbReference type="ARBA" id="ARBA00047859"/>
    </source>
</evidence>
<dbReference type="GO" id="GO:0006552">
    <property type="term" value="P:L-leucine catabolic process"/>
    <property type="evidence" value="ECO:0007669"/>
    <property type="project" value="TreeGrafter"/>
</dbReference>
<dbReference type="GO" id="GO:0004497">
    <property type="term" value="F:monooxygenase activity"/>
    <property type="evidence" value="ECO:0007669"/>
    <property type="project" value="UniProtKB-KW"/>
</dbReference>
<evidence type="ECO:0000256" key="9">
    <source>
        <dbReference type="ARBA" id="ARBA00034328"/>
    </source>
</evidence>
<evidence type="ECO:0000256" key="5">
    <source>
        <dbReference type="ARBA" id="ARBA00023002"/>
    </source>
</evidence>
<evidence type="ECO:0000256" key="4">
    <source>
        <dbReference type="ARBA" id="ARBA00022741"/>
    </source>
</evidence>
<evidence type="ECO:0000256" key="12">
    <source>
        <dbReference type="ARBA" id="ARBA00048445"/>
    </source>
</evidence>
<dbReference type="Gene3D" id="2.40.110.10">
    <property type="entry name" value="Butyryl-CoA Dehydrogenase, subunit A, domain 2"/>
    <property type="match status" value="1"/>
</dbReference>
<dbReference type="GO" id="GO:0050660">
    <property type="term" value="F:flavin adenine dinucleotide binding"/>
    <property type="evidence" value="ECO:0007669"/>
    <property type="project" value="InterPro"/>
</dbReference>
<comment type="caution">
    <text evidence="16">The sequence shown here is derived from an EMBL/GenBank/DDBJ whole genome shotgun (WGS) entry which is preliminary data.</text>
</comment>
<evidence type="ECO:0000256" key="6">
    <source>
        <dbReference type="ARBA" id="ARBA00023033"/>
    </source>
</evidence>
<evidence type="ECO:0000256" key="3">
    <source>
        <dbReference type="ARBA" id="ARBA00022643"/>
    </source>
</evidence>
<evidence type="ECO:0000259" key="15">
    <source>
        <dbReference type="Pfam" id="PF08028"/>
    </source>
</evidence>
<evidence type="ECO:0000313" key="16">
    <source>
        <dbReference type="EMBL" id="THT99951.1"/>
    </source>
</evidence>
<keyword evidence="5" id="KW-0560">Oxidoreductase</keyword>
<dbReference type="Gene3D" id="1.20.140.10">
    <property type="entry name" value="Butyryl-CoA Dehydrogenase, subunit A, domain 3"/>
    <property type="match status" value="1"/>
</dbReference>
<reference evidence="16 17" key="1">
    <citation type="journal article" date="2015" name="Antonie Van Leeuwenhoek">
        <title>Lampropedia puyangensis sp. nov., isolated from symptomatic bark of Populus ? euramericana canker and emended description of Lampropedia hyalina (Ehrenberg 1832) Lee et al. 2004.</title>
        <authorList>
            <person name="Li Y."/>
            <person name="Wang T."/>
            <person name="Piao C.G."/>
            <person name="Wang L.F."/>
            <person name="Tian G.Z."/>
            <person name="Zhu T.H."/>
            <person name="Guo M.W."/>
        </authorList>
    </citation>
    <scope>NUCLEOTIDE SEQUENCE [LARGE SCALE GENOMIC DNA]</scope>
    <source>
        <strain evidence="16 17">2-bin</strain>
    </source>
</reference>
<dbReference type="EC" id="1.14.14.21" evidence="9"/>
<dbReference type="GO" id="GO:0008470">
    <property type="term" value="F:3-methylbutanoyl-CoA dehydrogenase activity"/>
    <property type="evidence" value="ECO:0007669"/>
    <property type="project" value="TreeGrafter"/>
</dbReference>
<dbReference type="SUPFAM" id="SSF56645">
    <property type="entry name" value="Acyl-CoA dehydrogenase NM domain-like"/>
    <property type="match status" value="1"/>
</dbReference>
<dbReference type="GO" id="GO:0005737">
    <property type="term" value="C:cytoplasm"/>
    <property type="evidence" value="ECO:0007669"/>
    <property type="project" value="UniProtKB-SubCell"/>
</dbReference>
<dbReference type="Gene3D" id="1.10.540.10">
    <property type="entry name" value="Acyl-CoA dehydrogenase/oxidase, N-terminal domain"/>
    <property type="match status" value="1"/>
</dbReference>
<dbReference type="Pfam" id="PF08028">
    <property type="entry name" value="Acyl-CoA_dh_2"/>
    <property type="match status" value="1"/>
</dbReference>
<sequence length="434" mass="46828">MRPSKVKGALQRLSPRERNVPINEINGNAGAPTLAELQTRFAPVFARIADGAAERENHRTLAYEPIEWLRDAGFTALRVPLQWGGSGARLEDLFELWMALAQADSNVAQILRPHFGFIDRLLIDRDAQTQEPWLRLAGQGAIFGNATTEVGQGAVGELQTSLVPDAQSSGQWILNGRKFYSTGSLYADWISVVASAHQAGEAAAIVHAIVAADAPGVQLLDDWNGFGQRLTASGSAIFEQVRVADAAVLRFERQQPSALVAYFQLVHLATLAGIARAVQHDAVAYVQARKRVFSHGNATLPKDDPLVQQIIGQLAATAYMAQVVVRDVAASVAEVARLRAHAIEVTKAQLDALESRTAQAQVAVVDSVLQAATKLFDVGGSSALAESMRLDRHWRNARTLASHNPVIYKAQAVGDTLLNGAEPVYYWNVGIKAA</sequence>
<comment type="catalytic activity">
    <reaction evidence="12">
        <text>dibenzothiophene 5-oxide + FMNH2 + O2 = dibenzothiophene 5,5-dioxide + FMN + H2O + H(+)</text>
        <dbReference type="Rhea" id="RHEA:49080"/>
        <dbReference type="ChEBI" id="CHEBI:15377"/>
        <dbReference type="ChEBI" id="CHEBI:15378"/>
        <dbReference type="ChEBI" id="CHEBI:15379"/>
        <dbReference type="ChEBI" id="CHEBI:23683"/>
        <dbReference type="ChEBI" id="CHEBI:57618"/>
        <dbReference type="ChEBI" id="CHEBI:58210"/>
        <dbReference type="ChEBI" id="CHEBI:90356"/>
    </reaction>
</comment>
<evidence type="ECO:0000256" key="7">
    <source>
        <dbReference type="ARBA" id="ARBA00034307"/>
    </source>
</evidence>
<dbReference type="PANTHER" id="PTHR43884:SF12">
    <property type="entry name" value="ISOVALERYL-COA DEHYDROGENASE, MITOCHONDRIAL-RELATED"/>
    <property type="match status" value="1"/>
</dbReference>
<gene>
    <name evidence="16" type="ORF">E9531_11520</name>
</gene>
<dbReference type="InterPro" id="IPR046373">
    <property type="entry name" value="Acyl-CoA_Oxase/DH_mid-dom_sf"/>
</dbReference>
<dbReference type="InterPro" id="IPR036250">
    <property type="entry name" value="AcylCo_DH-like_C"/>
</dbReference>
<dbReference type="SUPFAM" id="SSF47203">
    <property type="entry name" value="Acyl-CoA dehydrogenase C-terminal domain-like"/>
    <property type="match status" value="1"/>
</dbReference>
<evidence type="ECO:0000259" key="14">
    <source>
        <dbReference type="Pfam" id="PF02770"/>
    </source>
</evidence>
<dbReference type="Proteomes" id="UP000308917">
    <property type="component" value="Unassembled WGS sequence"/>
</dbReference>
<protein>
    <recommendedName>
        <fullName evidence="10">Dibenzothiophene monooxygenase</fullName>
        <ecNumber evidence="9">1.14.14.21</ecNumber>
    </recommendedName>
</protein>
<dbReference type="InterPro" id="IPR009100">
    <property type="entry name" value="AcylCoA_DH/oxidase_NM_dom_sf"/>
</dbReference>
<accession>A0A4S8F434</accession>
<comment type="similarity">
    <text evidence="8">Belongs to the DszC flavin monooxygenase family.</text>
</comment>
<dbReference type="PIRSF" id="PIRSF016578">
    <property type="entry name" value="HsaA"/>
    <property type="match status" value="1"/>
</dbReference>
<comment type="catalytic activity">
    <reaction evidence="11">
        <text>dibenzothiophene + FMNH2 + O2 = dibenzothiophene 5-oxide + FMN + H2O + H(+)</text>
        <dbReference type="Rhea" id="RHEA:49076"/>
        <dbReference type="ChEBI" id="CHEBI:15377"/>
        <dbReference type="ChEBI" id="CHEBI:15378"/>
        <dbReference type="ChEBI" id="CHEBI:15379"/>
        <dbReference type="ChEBI" id="CHEBI:23681"/>
        <dbReference type="ChEBI" id="CHEBI:23683"/>
        <dbReference type="ChEBI" id="CHEBI:57618"/>
        <dbReference type="ChEBI" id="CHEBI:58210"/>
    </reaction>
</comment>
<evidence type="ECO:0000313" key="17">
    <source>
        <dbReference type="Proteomes" id="UP000308917"/>
    </source>
</evidence>
<keyword evidence="17" id="KW-1185">Reference proteome</keyword>
<feature type="domain" description="Acyl-CoA dehydrogenase C-terminal" evidence="15">
    <location>
        <begin position="266"/>
        <end position="404"/>
    </location>
</feature>
<dbReference type="Pfam" id="PF02770">
    <property type="entry name" value="Acyl-CoA_dh_M"/>
    <property type="match status" value="1"/>
</dbReference>
<dbReference type="PANTHER" id="PTHR43884">
    <property type="entry name" value="ACYL-COA DEHYDROGENASE"/>
    <property type="match status" value="1"/>
</dbReference>
<dbReference type="InterPro" id="IPR037069">
    <property type="entry name" value="AcylCoA_DH/ox_N_sf"/>
</dbReference>
<evidence type="ECO:0000256" key="10">
    <source>
        <dbReference type="ARBA" id="ARBA00034345"/>
    </source>
</evidence>
<feature type="domain" description="Acyl-CoA oxidase/dehydrogenase middle" evidence="14">
    <location>
        <begin position="146"/>
        <end position="241"/>
    </location>
</feature>
<dbReference type="InterPro" id="IPR006091">
    <property type="entry name" value="Acyl-CoA_Oxase/DH_mid-dom"/>
</dbReference>
<dbReference type="OrthoDB" id="6184213at2"/>
<comment type="catalytic activity">
    <reaction evidence="13">
        <text>dibenzothiophene + 2 FMNH2 + 2 O2 = dibenzothiophene 5,5-dioxide + 2 FMN + 2 H2O + 2 H(+)</text>
        <dbReference type="Rhea" id="RHEA:49072"/>
        <dbReference type="ChEBI" id="CHEBI:15377"/>
        <dbReference type="ChEBI" id="CHEBI:15378"/>
        <dbReference type="ChEBI" id="CHEBI:15379"/>
        <dbReference type="ChEBI" id="CHEBI:23681"/>
        <dbReference type="ChEBI" id="CHEBI:57618"/>
        <dbReference type="ChEBI" id="CHEBI:58210"/>
        <dbReference type="ChEBI" id="CHEBI:90356"/>
        <dbReference type="EC" id="1.14.14.21"/>
    </reaction>
</comment>
<dbReference type="EMBL" id="STFG01000012">
    <property type="protein sequence ID" value="THT99951.1"/>
    <property type="molecule type" value="Genomic_DNA"/>
</dbReference>
<keyword evidence="3" id="KW-0288">FMN</keyword>